<protein>
    <recommendedName>
        <fullName evidence="3">DUF5317 domain-containing protein</fullName>
    </recommendedName>
</protein>
<feature type="transmembrane region" description="Helical" evidence="1">
    <location>
        <begin position="151"/>
        <end position="172"/>
    </location>
</feature>
<comment type="caution">
    <text evidence="2">The sequence shown here is derived from an EMBL/GenBank/DDBJ whole genome shotgun (WGS) entry which is preliminary data.</text>
</comment>
<accession>A0A645BB02</accession>
<proteinExistence type="predicted"/>
<keyword evidence="1" id="KW-0472">Membrane</keyword>
<reference evidence="2" key="1">
    <citation type="submission" date="2019-08" db="EMBL/GenBank/DDBJ databases">
        <authorList>
            <person name="Kucharzyk K."/>
            <person name="Murdoch R.W."/>
            <person name="Higgins S."/>
            <person name="Loffler F."/>
        </authorList>
    </citation>
    <scope>NUCLEOTIDE SEQUENCE</scope>
</reference>
<evidence type="ECO:0000313" key="2">
    <source>
        <dbReference type="EMBL" id="MPM62640.1"/>
    </source>
</evidence>
<evidence type="ECO:0000256" key="1">
    <source>
        <dbReference type="SAM" id="Phobius"/>
    </source>
</evidence>
<evidence type="ECO:0008006" key="3">
    <source>
        <dbReference type="Google" id="ProtNLM"/>
    </source>
</evidence>
<dbReference type="EMBL" id="VSSQ01018971">
    <property type="protein sequence ID" value="MPM62640.1"/>
    <property type="molecule type" value="Genomic_DNA"/>
</dbReference>
<feature type="transmembrane region" description="Helical" evidence="1">
    <location>
        <begin position="78"/>
        <end position="111"/>
    </location>
</feature>
<dbReference type="Pfam" id="PF17248">
    <property type="entry name" value="DUF5317"/>
    <property type="match status" value="1"/>
</dbReference>
<sequence>MILLIFAALGLVVGLASGGSLRGVARYSLKGLSLPVFALAVKGGAALLFSPQTWAIPVCLIQYSLLFVFLLWNHRRPIWPLFVFFGTLLNLLVIAINGGCMPVAAALLNGAADRLAQLAQGKIYAYCLMDASTKLSFLGDIIRVGPAGLPIGFASAGDLLLGIGVAVLAFCMTREATESARKAGFRQ</sequence>
<gene>
    <name evidence="2" type="ORF">SDC9_109517</name>
</gene>
<organism evidence="2">
    <name type="scientific">bioreactor metagenome</name>
    <dbReference type="NCBI Taxonomy" id="1076179"/>
    <lineage>
        <taxon>unclassified sequences</taxon>
        <taxon>metagenomes</taxon>
        <taxon>ecological metagenomes</taxon>
    </lineage>
</organism>
<keyword evidence="1" id="KW-1133">Transmembrane helix</keyword>
<keyword evidence="1" id="KW-0812">Transmembrane</keyword>
<dbReference type="AlphaFoldDB" id="A0A645BB02"/>
<name>A0A645BB02_9ZZZZ</name>
<feature type="transmembrane region" description="Helical" evidence="1">
    <location>
        <begin position="54"/>
        <end position="72"/>
    </location>
</feature>
<dbReference type="InterPro" id="IPR035168">
    <property type="entry name" value="DUF5317"/>
</dbReference>